<evidence type="ECO:0000256" key="2">
    <source>
        <dbReference type="ARBA" id="ARBA00022540"/>
    </source>
</evidence>
<dbReference type="GO" id="GO:0003743">
    <property type="term" value="F:translation initiation factor activity"/>
    <property type="evidence" value="ECO:0007669"/>
    <property type="project" value="UniProtKB-KW"/>
</dbReference>
<dbReference type="PANTHER" id="PTHR11960:SF18">
    <property type="entry name" value="EUKARYOTIC TRANSLATION INITIATION FACTOR 4E HOMOLOGOUS PROTEIN, ISOFORM B"/>
    <property type="match status" value="1"/>
</dbReference>
<dbReference type="OrthoDB" id="590761at2759"/>
<dbReference type="InterPro" id="IPR001040">
    <property type="entry name" value="TIF_eIF_4E"/>
</dbReference>
<dbReference type="Pfam" id="PF01652">
    <property type="entry name" value="IF4E"/>
    <property type="match status" value="1"/>
</dbReference>
<protein>
    <recommendedName>
        <fullName evidence="5">mRNA cap-binding protein</fullName>
    </recommendedName>
</protein>
<feature type="compositionally biased region" description="Basic and acidic residues" evidence="7">
    <location>
        <begin position="62"/>
        <end position="92"/>
    </location>
</feature>
<keyword evidence="3" id="KW-0810">Translation regulation</keyword>
<organism evidence="8 9">
    <name type="scientific">Ceratodon purpureus</name>
    <name type="common">Fire moss</name>
    <name type="synonym">Dicranum purpureum</name>
    <dbReference type="NCBI Taxonomy" id="3225"/>
    <lineage>
        <taxon>Eukaryota</taxon>
        <taxon>Viridiplantae</taxon>
        <taxon>Streptophyta</taxon>
        <taxon>Embryophyta</taxon>
        <taxon>Bryophyta</taxon>
        <taxon>Bryophytina</taxon>
        <taxon>Bryopsida</taxon>
        <taxon>Dicranidae</taxon>
        <taxon>Pseudoditrichales</taxon>
        <taxon>Ditrichaceae</taxon>
        <taxon>Ceratodon</taxon>
    </lineage>
</organism>
<accession>A0A8T0J4J2</accession>
<evidence type="ECO:0000256" key="6">
    <source>
        <dbReference type="RuleBase" id="RU004374"/>
    </source>
</evidence>
<dbReference type="SUPFAM" id="SSF55418">
    <property type="entry name" value="eIF4e-like"/>
    <property type="match status" value="1"/>
</dbReference>
<evidence type="ECO:0000256" key="7">
    <source>
        <dbReference type="SAM" id="MobiDB-lite"/>
    </source>
</evidence>
<keyword evidence="9" id="KW-1185">Reference proteome</keyword>
<evidence type="ECO:0000256" key="5">
    <source>
        <dbReference type="ARBA" id="ARBA00030245"/>
    </source>
</evidence>
<dbReference type="PANTHER" id="PTHR11960">
    <property type="entry name" value="EUKARYOTIC TRANSLATION INITIATION FACTOR 4E RELATED"/>
    <property type="match status" value="1"/>
</dbReference>
<feature type="compositionally biased region" description="Basic and acidic residues" evidence="7">
    <location>
        <begin position="1"/>
        <end position="11"/>
    </location>
</feature>
<dbReference type="PROSITE" id="PS00813">
    <property type="entry name" value="IF4E"/>
    <property type="match status" value="1"/>
</dbReference>
<evidence type="ECO:0000256" key="3">
    <source>
        <dbReference type="ARBA" id="ARBA00022845"/>
    </source>
</evidence>
<dbReference type="Proteomes" id="UP000822688">
    <property type="component" value="Chromosome 1"/>
</dbReference>
<gene>
    <name evidence="8" type="ORF">KC19_1G067000</name>
</gene>
<dbReference type="GO" id="GO:0006417">
    <property type="term" value="P:regulation of translation"/>
    <property type="evidence" value="ECO:0007669"/>
    <property type="project" value="UniProtKB-KW"/>
</dbReference>
<feature type="region of interest" description="Disordered" evidence="7">
    <location>
        <begin position="1"/>
        <end position="92"/>
    </location>
</feature>
<evidence type="ECO:0000313" key="8">
    <source>
        <dbReference type="EMBL" id="KAG0590046.1"/>
    </source>
</evidence>
<keyword evidence="4 6" id="KW-0648">Protein biosynthesis</keyword>
<dbReference type="GO" id="GO:0016281">
    <property type="term" value="C:eukaryotic translation initiation factor 4F complex"/>
    <property type="evidence" value="ECO:0007669"/>
    <property type="project" value="TreeGrafter"/>
</dbReference>
<feature type="compositionally biased region" description="Low complexity" evidence="7">
    <location>
        <begin position="17"/>
        <end position="39"/>
    </location>
</feature>
<dbReference type="Gene3D" id="3.30.760.10">
    <property type="entry name" value="RNA Cap, Translation Initiation Factor Eif4e"/>
    <property type="match status" value="1"/>
</dbReference>
<dbReference type="InterPro" id="IPR023398">
    <property type="entry name" value="TIF_eIF4e-like"/>
</dbReference>
<proteinExistence type="inferred from homology"/>
<dbReference type="InterPro" id="IPR019770">
    <property type="entry name" value="TIF_eIF_4E_CS"/>
</dbReference>
<evidence type="ECO:0000313" key="9">
    <source>
        <dbReference type="Proteomes" id="UP000822688"/>
    </source>
</evidence>
<keyword evidence="6" id="KW-0694">RNA-binding</keyword>
<dbReference type="EMBL" id="CM026421">
    <property type="protein sequence ID" value="KAG0590046.1"/>
    <property type="molecule type" value="Genomic_DNA"/>
</dbReference>
<dbReference type="GO" id="GO:0000340">
    <property type="term" value="F:RNA 7-methylguanosine cap binding"/>
    <property type="evidence" value="ECO:0007669"/>
    <property type="project" value="TreeGrafter"/>
</dbReference>
<name>A0A8T0J4J2_CERPU</name>
<comment type="caution">
    <text evidence="8">The sequence shown here is derived from an EMBL/GenBank/DDBJ whole genome shotgun (WGS) entry which is preliminary data.</text>
</comment>
<sequence>MTELTAGKEGDGAATTPAVESGAAASAVAAPASAGSVKAEGGGGDDRPPLLPLASVAGNDVSTEKENRTKEKEGDEKDRRVREGDDRDRQGREIRAGLHPLQHRFVFWYTRRQPGIRSQTSYEDNIKKIAEFSTVEGFWGSYCHLSRATTLPNPTDLHLFKEGIRPLWEDGANRSGGKWIIRFKKLVSGRYWEDLVLAMIGDQLDFGDTVCGAVLSIRFGEDILSVWNRNAADNQAVMALRDSIKRHLHLPVGYMMEYKPHDASLRDNSSFRNTWLRG</sequence>
<evidence type="ECO:0000256" key="4">
    <source>
        <dbReference type="ARBA" id="ARBA00022917"/>
    </source>
</evidence>
<comment type="similarity">
    <text evidence="1 6">Belongs to the eukaryotic initiation factor 4E family.</text>
</comment>
<reference evidence="8" key="1">
    <citation type="submission" date="2020-06" db="EMBL/GenBank/DDBJ databases">
        <title>WGS assembly of Ceratodon purpureus strain R40.</title>
        <authorList>
            <person name="Carey S.B."/>
            <person name="Jenkins J."/>
            <person name="Shu S."/>
            <person name="Lovell J.T."/>
            <person name="Sreedasyam A."/>
            <person name="Maumus F."/>
            <person name="Tiley G.P."/>
            <person name="Fernandez-Pozo N."/>
            <person name="Barry K."/>
            <person name="Chen C."/>
            <person name="Wang M."/>
            <person name="Lipzen A."/>
            <person name="Daum C."/>
            <person name="Saski C.A."/>
            <person name="Payton A.C."/>
            <person name="Mcbreen J.C."/>
            <person name="Conrad R.E."/>
            <person name="Kollar L.M."/>
            <person name="Olsson S."/>
            <person name="Huttunen S."/>
            <person name="Landis J.B."/>
            <person name="Wickett N.J."/>
            <person name="Johnson M.G."/>
            <person name="Rensing S.A."/>
            <person name="Grimwood J."/>
            <person name="Schmutz J."/>
            <person name="Mcdaniel S.F."/>
        </authorList>
    </citation>
    <scope>NUCLEOTIDE SEQUENCE</scope>
    <source>
        <strain evidence="8">R40</strain>
    </source>
</reference>
<keyword evidence="2 6" id="KW-0396">Initiation factor</keyword>
<evidence type="ECO:0000256" key="1">
    <source>
        <dbReference type="ARBA" id="ARBA00009860"/>
    </source>
</evidence>
<dbReference type="AlphaFoldDB" id="A0A8T0J4J2"/>